<dbReference type="Gene3D" id="3.40.720.10">
    <property type="entry name" value="Alkaline Phosphatase, subunit A"/>
    <property type="match status" value="1"/>
</dbReference>
<organism evidence="2 3">
    <name type="scientific">Trichogramma brassicae</name>
    <dbReference type="NCBI Taxonomy" id="86971"/>
    <lineage>
        <taxon>Eukaryota</taxon>
        <taxon>Metazoa</taxon>
        <taxon>Ecdysozoa</taxon>
        <taxon>Arthropoda</taxon>
        <taxon>Hexapoda</taxon>
        <taxon>Insecta</taxon>
        <taxon>Pterygota</taxon>
        <taxon>Neoptera</taxon>
        <taxon>Endopterygota</taxon>
        <taxon>Hymenoptera</taxon>
        <taxon>Apocrita</taxon>
        <taxon>Proctotrupomorpha</taxon>
        <taxon>Chalcidoidea</taxon>
        <taxon>Trichogrammatidae</taxon>
        <taxon>Trichogramma</taxon>
    </lineage>
</organism>
<name>A0A6H5J892_9HYME</name>
<comment type="subcellular location">
    <subcellularLocation>
        <location evidence="1">Endoplasmic reticulum membrane</location>
        <topology evidence="1">Multi-pass membrane protein</topology>
    </subcellularLocation>
</comment>
<dbReference type="GO" id="GO:0051377">
    <property type="term" value="F:mannose-ethanolamine phosphotransferase activity"/>
    <property type="evidence" value="ECO:0007669"/>
    <property type="project" value="UniProtKB-UniRule"/>
</dbReference>
<comment type="function">
    <text evidence="1">Ethanolamine phosphate transferase involved in glycosylphosphatidylinositol-anchor biosynthesis. Transfers ethanolamine phosphate to the first alpha-1,4-linked mannose of the glycosylphosphatidylinositol precursor of GPI-anchor.</text>
</comment>
<dbReference type="OrthoDB" id="2748310at2759"/>
<dbReference type="PANTHER" id="PTHR12250">
    <property type="entry name" value="PHOSPHATIDYLINOSITOL GLYCAN, CLASS N"/>
    <property type="match status" value="1"/>
</dbReference>
<keyword evidence="1" id="KW-0256">Endoplasmic reticulum</keyword>
<dbReference type="AlphaFoldDB" id="A0A6H5J892"/>
<sequence>MPNGAPAKRVLIFVADGLRFRTFKNHIPPYLNSVIEHQGVWGISHTRMPTESRPGNIAIVAGLYEDPSAVFKGWKENPVDFDTVFNQSYASWLWGSPDIISLFTK</sequence>
<dbReference type="GO" id="GO:0005789">
    <property type="term" value="C:endoplasmic reticulum membrane"/>
    <property type="evidence" value="ECO:0007669"/>
    <property type="project" value="UniProtKB-SubCell"/>
</dbReference>
<dbReference type="UniPathway" id="UPA00196"/>
<accession>A0A6H5J892</accession>
<evidence type="ECO:0000256" key="1">
    <source>
        <dbReference type="RuleBase" id="RU367138"/>
    </source>
</evidence>
<proteinExistence type="inferred from homology"/>
<dbReference type="Proteomes" id="UP000479190">
    <property type="component" value="Unassembled WGS sequence"/>
</dbReference>
<protein>
    <recommendedName>
        <fullName evidence="1">GPI ethanolamine phosphate transferase 1</fullName>
        <ecNumber evidence="1">2.-.-.-</ecNumber>
    </recommendedName>
</protein>
<keyword evidence="3" id="KW-1185">Reference proteome</keyword>
<gene>
    <name evidence="2" type="ORF">TBRA_LOCUS15309</name>
</gene>
<dbReference type="EMBL" id="CADCXV010001338">
    <property type="protein sequence ID" value="CAB0043721.1"/>
    <property type="molecule type" value="Genomic_DNA"/>
</dbReference>
<reference evidence="2 3" key="1">
    <citation type="submission" date="2020-02" db="EMBL/GenBank/DDBJ databases">
        <authorList>
            <person name="Ferguson B K."/>
        </authorList>
    </citation>
    <scope>NUCLEOTIDE SEQUENCE [LARGE SCALE GENOMIC DNA]</scope>
</reference>
<keyword evidence="1" id="KW-0337">GPI-anchor biosynthesis</keyword>
<comment type="similarity">
    <text evidence="1">Belongs to the PIGG/PIGN/PIGO family. PIGN subfamily.</text>
</comment>
<evidence type="ECO:0000313" key="3">
    <source>
        <dbReference type="Proteomes" id="UP000479190"/>
    </source>
</evidence>
<evidence type="ECO:0000313" key="2">
    <source>
        <dbReference type="EMBL" id="CAB0043721.1"/>
    </source>
</evidence>
<dbReference type="GO" id="GO:0006506">
    <property type="term" value="P:GPI anchor biosynthetic process"/>
    <property type="evidence" value="ECO:0007669"/>
    <property type="project" value="UniProtKB-UniPathway"/>
</dbReference>
<feature type="non-terminal residue" evidence="2">
    <location>
        <position position="105"/>
    </location>
</feature>
<comment type="pathway">
    <text evidence="1">Glycolipid biosynthesis; glycosylphosphatidylinositol-anchor biosynthesis.</text>
</comment>
<dbReference type="PANTHER" id="PTHR12250:SF0">
    <property type="entry name" value="GPI ETHANOLAMINE PHOSPHATE TRANSFERASE 1"/>
    <property type="match status" value="1"/>
</dbReference>
<dbReference type="SUPFAM" id="SSF53649">
    <property type="entry name" value="Alkaline phosphatase-like"/>
    <property type="match status" value="1"/>
</dbReference>
<dbReference type="InterPro" id="IPR017850">
    <property type="entry name" value="Alkaline_phosphatase_core_sf"/>
</dbReference>
<keyword evidence="1" id="KW-0808">Transferase</keyword>
<dbReference type="EC" id="2.-.-.-" evidence="1"/>
<dbReference type="InterPro" id="IPR007070">
    <property type="entry name" value="GPI_EtnP_transferase_1"/>
</dbReference>